<accession>A0A830QSA4</accession>
<feature type="binding site" evidence="4">
    <location>
        <position position="226"/>
    </location>
    <ligand>
        <name>a divalent metal cation</name>
        <dbReference type="ChEBI" id="CHEBI:60240"/>
        <label>1</label>
    </ligand>
</feature>
<evidence type="ECO:0000256" key="1">
    <source>
        <dbReference type="ARBA" id="ARBA00006964"/>
    </source>
</evidence>
<name>A0A830QSA4_9FIRM</name>
<dbReference type="Pfam" id="PF01784">
    <property type="entry name" value="DUF34_NIF3"/>
    <property type="match status" value="1"/>
</dbReference>
<keyword evidence="5" id="KW-0614">Plasmid</keyword>
<evidence type="ECO:0000256" key="4">
    <source>
        <dbReference type="PIRSR" id="PIRSR602678-1"/>
    </source>
</evidence>
<dbReference type="SUPFAM" id="SSF102705">
    <property type="entry name" value="NIF3 (NGG1p interacting factor 3)-like"/>
    <property type="match status" value="1"/>
</dbReference>
<feature type="binding site" evidence="4">
    <location>
        <position position="66"/>
    </location>
    <ligand>
        <name>a divalent metal cation</name>
        <dbReference type="ChEBI" id="CHEBI:60240"/>
        <label>1</label>
    </ligand>
</feature>
<keyword evidence="6" id="KW-1185">Reference proteome</keyword>
<evidence type="ECO:0000313" key="6">
    <source>
        <dbReference type="Proteomes" id="UP000679848"/>
    </source>
</evidence>
<dbReference type="InterPro" id="IPR036069">
    <property type="entry name" value="DUF34/NIF3_sf"/>
</dbReference>
<dbReference type="GO" id="GO:0005737">
    <property type="term" value="C:cytoplasm"/>
    <property type="evidence" value="ECO:0007669"/>
    <property type="project" value="TreeGrafter"/>
</dbReference>
<dbReference type="PANTHER" id="PTHR13799">
    <property type="entry name" value="NGG1 INTERACTING FACTOR 3"/>
    <property type="match status" value="1"/>
</dbReference>
<evidence type="ECO:0000256" key="3">
    <source>
        <dbReference type="ARBA" id="ARBA00022723"/>
    </source>
</evidence>
<dbReference type="KEGG" id="pfaa:MM59RIKEN_31840"/>
<dbReference type="AlphaFoldDB" id="A0A830QSA4"/>
<sequence>MPTVQEIEQRLFQLAPRESAMDWDNVGHLLGSPEQEVTRILVALDITEAVADEAIAEGCQLIVAHHPVMNCKWLPVQTIRSDTPQGHLLMKLLTHDICVICMHTNLDAAEGGVNDCLASVLELIDPGPLRGEAGLCRMGNLSAPLMLPDFIRHVSKALNCNGIRYADAGRPVYQVAVGGGACGDFESAAIAAGCDTFITSDLNYHQFLDAAGKGINLIDAGHFPTEDPVCRKLVAYLKAQFSQITVHKSASHREVIQYYVEGE</sequence>
<dbReference type="Proteomes" id="UP000679848">
    <property type="component" value="Plasmid pMM59_01"/>
</dbReference>
<dbReference type="RefSeq" id="WP_187028399.1">
    <property type="nucleotide sequence ID" value="NZ_AP023421.1"/>
</dbReference>
<feature type="binding site" evidence="4">
    <location>
        <position position="65"/>
    </location>
    <ligand>
        <name>a divalent metal cation</name>
        <dbReference type="ChEBI" id="CHEBI:60240"/>
        <label>1</label>
    </ligand>
</feature>
<gene>
    <name evidence="5" type="ORF">MM59RIKEN_31840</name>
</gene>
<dbReference type="GO" id="GO:0046872">
    <property type="term" value="F:metal ion binding"/>
    <property type="evidence" value="ECO:0007669"/>
    <property type="project" value="UniProtKB-KW"/>
</dbReference>
<dbReference type="NCBIfam" id="TIGR00486">
    <property type="entry name" value="YbgI_SA1388"/>
    <property type="match status" value="1"/>
</dbReference>
<geneLocation type="plasmid" evidence="5 6">
    <name>pMM59_01</name>
</geneLocation>
<dbReference type="InterPro" id="IPR002678">
    <property type="entry name" value="DUF34/NIF3"/>
</dbReference>
<reference evidence="5" key="1">
    <citation type="submission" date="2020-09" db="EMBL/GenBank/DDBJ databases">
        <title>New species isolated from human feces.</title>
        <authorList>
            <person name="Kitahara M."/>
            <person name="Shigeno Y."/>
            <person name="Shime M."/>
            <person name="Matsumoto Y."/>
            <person name="Nakamura S."/>
            <person name="Motooka D."/>
            <person name="Fukuoka S."/>
            <person name="Nishikawa H."/>
            <person name="Benno Y."/>
        </authorList>
    </citation>
    <scope>NUCLEOTIDE SEQUENCE</scope>
    <source>
        <strain evidence="5">MM59</strain>
        <plasmid evidence="5">pMM59_01</plasmid>
    </source>
</reference>
<proteinExistence type="inferred from homology"/>
<feature type="binding site" evidence="4">
    <location>
        <position position="107"/>
    </location>
    <ligand>
        <name>a divalent metal cation</name>
        <dbReference type="ChEBI" id="CHEBI:60240"/>
        <label>1</label>
    </ligand>
</feature>
<feature type="binding site" evidence="4">
    <location>
        <position position="222"/>
    </location>
    <ligand>
        <name>a divalent metal cation</name>
        <dbReference type="ChEBI" id="CHEBI:60240"/>
        <label>1</label>
    </ligand>
</feature>
<dbReference type="FunFam" id="3.40.1390.30:FF:000001">
    <property type="entry name" value="GTP cyclohydrolase 1 type 2"/>
    <property type="match status" value="1"/>
</dbReference>
<comment type="similarity">
    <text evidence="1">Belongs to the GTP cyclohydrolase I type 2/NIF3 family.</text>
</comment>
<dbReference type="EMBL" id="AP023421">
    <property type="protein sequence ID" value="BCK85865.1"/>
    <property type="molecule type" value="Genomic_DNA"/>
</dbReference>
<protein>
    <recommendedName>
        <fullName evidence="2">GTP cyclohydrolase 1 type 2 homolog</fullName>
    </recommendedName>
</protein>
<evidence type="ECO:0000313" key="5">
    <source>
        <dbReference type="EMBL" id="BCK85865.1"/>
    </source>
</evidence>
<dbReference type="Gene3D" id="3.40.1390.30">
    <property type="entry name" value="NIF3 (NGG1p interacting factor 3)-like"/>
    <property type="match status" value="2"/>
</dbReference>
<keyword evidence="3 4" id="KW-0479">Metal-binding</keyword>
<evidence type="ECO:0000256" key="2">
    <source>
        <dbReference type="ARBA" id="ARBA00022112"/>
    </source>
</evidence>
<dbReference type="PANTHER" id="PTHR13799:SF14">
    <property type="entry name" value="GTP CYCLOHYDROLASE 1 TYPE 2 HOMOLOG"/>
    <property type="match status" value="1"/>
</dbReference>
<organism evidence="5 6">
    <name type="scientific">Pusillibacter faecalis</name>
    <dbReference type="NCBI Taxonomy" id="2714358"/>
    <lineage>
        <taxon>Bacteria</taxon>
        <taxon>Bacillati</taxon>
        <taxon>Bacillota</taxon>
        <taxon>Clostridia</taxon>
        <taxon>Eubacteriales</taxon>
        <taxon>Oscillospiraceae</taxon>
        <taxon>Pusillibacter</taxon>
    </lineage>
</organism>